<dbReference type="Proteomes" id="UP000018208">
    <property type="component" value="Unassembled WGS sequence"/>
</dbReference>
<feature type="coiled-coil region" evidence="1">
    <location>
        <begin position="226"/>
        <end position="253"/>
    </location>
</feature>
<accession>A0A9P8LYN6</accession>
<feature type="coiled-coil region" evidence="1">
    <location>
        <begin position="321"/>
        <end position="355"/>
    </location>
</feature>
<evidence type="ECO:0000313" key="2">
    <source>
        <dbReference type="EMBL" id="KAH0576630.1"/>
    </source>
</evidence>
<dbReference type="GeneID" id="94296217"/>
<keyword evidence="1" id="KW-0175">Coiled coil</keyword>
<name>A0A9P8LYN6_9EUKA</name>
<proteinExistence type="predicted"/>
<reference evidence="2 3" key="1">
    <citation type="journal article" date="2014" name="PLoS Genet.">
        <title>The Genome of Spironucleus salmonicida Highlights a Fish Pathogen Adapted to Fluctuating Environments.</title>
        <authorList>
            <person name="Xu F."/>
            <person name="Jerlstrom-Hultqvist J."/>
            <person name="Einarsson E."/>
            <person name="Astvaldsson A."/>
            <person name="Svard S.G."/>
            <person name="Andersson J.O."/>
        </authorList>
    </citation>
    <scope>NUCLEOTIDE SEQUENCE [LARGE SCALE GENOMIC DNA]</scope>
    <source>
        <strain evidence="2 3">ATCC 50377</strain>
    </source>
</reference>
<evidence type="ECO:0000313" key="3">
    <source>
        <dbReference type="Proteomes" id="UP000018208"/>
    </source>
</evidence>
<protein>
    <submittedName>
        <fullName evidence="2">Uncharacterized protein</fullName>
    </submittedName>
</protein>
<keyword evidence="3" id="KW-1185">Reference proteome</keyword>
<dbReference type="EMBL" id="AUWU02000002">
    <property type="protein sequence ID" value="KAH0576630.1"/>
    <property type="molecule type" value="Genomic_DNA"/>
</dbReference>
<evidence type="ECO:0000256" key="1">
    <source>
        <dbReference type="SAM" id="Coils"/>
    </source>
</evidence>
<organism evidence="2 3">
    <name type="scientific">Spironucleus salmonicida</name>
    <dbReference type="NCBI Taxonomy" id="348837"/>
    <lineage>
        <taxon>Eukaryota</taxon>
        <taxon>Metamonada</taxon>
        <taxon>Diplomonadida</taxon>
        <taxon>Hexamitidae</taxon>
        <taxon>Hexamitinae</taxon>
        <taxon>Spironucleus</taxon>
    </lineage>
</organism>
<sequence>MSQIFDKTLILNCKKQCNHFRILQTNSNNIQIPTFQKKYNSILSLTQQIQYLVQNKKFISYYTQEIINQLIIREGNSQQINQSDQQTNFKNIIVLAYNLYPKDMFSTIIYQLIFAKQSFFIPKFLQKFILQSQLISSSQIIPIIWENDLYQINSFQKFFHQTFLKHISDVTNIPLCLLMQSQFYIKFYQRQFLLLIQHLLSNIYKLFLQNKYVQENEVALQSAYIIDQCNLQIQKHQQDHQLLKTKLLKLEKESELKTVNLVDSSQKKSDKQNAVTTLSQQFQSKQYINQTILSQNEHKSLVNEDQIYSIQMQYYKINPQADELQQLVSQEQIRRDQFKDQVQKKKQQMENIQKEALYIKQLYQEKLGQIYSQEQQIIQDEQRFQKLCDKDSQNFQKRAEQIFLKLNNLIDIKIQSFTQIKSCQQYFDFQQVYQELKGFYQSSNLQIDNFSIFTPCIEQKLKQQDYLKAITDSKFAALSSNITKLSEITLYIKEHVQQSLFNIEQTRLYQQERLELLQNQLDGFRKEQIELKGIVEAINNENRWKLRPARNGLTSLCDTPIQEDTIFINKEIQGFQPIVEYQEQDNNLYTPYQKMQVLKYKSIERIIFQVFNVKNDQPLKLDEFLNFCPFQE</sequence>
<dbReference type="KEGG" id="ssao:94296217"/>
<dbReference type="RefSeq" id="XP_067767403.1">
    <property type="nucleotide sequence ID" value="XM_067906086.1"/>
</dbReference>
<gene>
    <name evidence="2" type="ORF">SS50377_22194</name>
</gene>
<dbReference type="AlphaFoldDB" id="A0A9P8LYN6"/>
<comment type="caution">
    <text evidence="2">The sequence shown here is derived from an EMBL/GenBank/DDBJ whole genome shotgun (WGS) entry which is preliminary data.</text>
</comment>